<accession>A0A1S2NAQ8</accession>
<protein>
    <submittedName>
        <fullName evidence="1">Uncharacterized protein</fullName>
    </submittedName>
</protein>
<evidence type="ECO:0000313" key="2">
    <source>
        <dbReference type="Proteomes" id="UP000180246"/>
    </source>
</evidence>
<dbReference type="AlphaFoldDB" id="A0A1S2NAQ8"/>
<name>A0A1S2NAQ8_9BURK</name>
<dbReference type="RefSeq" id="WP_143054617.1">
    <property type="nucleotide sequence ID" value="NZ_JRYB01000001.1"/>
</dbReference>
<organism evidence="1 2">
    <name type="scientific">Massilia timonae</name>
    <dbReference type="NCBI Taxonomy" id="47229"/>
    <lineage>
        <taxon>Bacteria</taxon>
        <taxon>Pseudomonadati</taxon>
        <taxon>Pseudomonadota</taxon>
        <taxon>Betaproteobacteria</taxon>
        <taxon>Burkholderiales</taxon>
        <taxon>Oxalobacteraceae</taxon>
        <taxon>Telluria group</taxon>
        <taxon>Massilia</taxon>
    </lineage>
</organism>
<gene>
    <name evidence="1" type="ORF">LO55_5010</name>
</gene>
<comment type="caution">
    <text evidence="1">The sequence shown here is derived from an EMBL/GenBank/DDBJ whole genome shotgun (WGS) entry which is preliminary data.</text>
</comment>
<proteinExistence type="predicted"/>
<dbReference type="Proteomes" id="UP000180246">
    <property type="component" value="Unassembled WGS sequence"/>
</dbReference>
<reference evidence="1 2" key="1">
    <citation type="submission" date="2014-10" db="EMBL/GenBank/DDBJ databases">
        <authorList>
            <person name="Seo M.-J."/>
            <person name="Seok Y.J."/>
            <person name="Cha I.-T."/>
        </authorList>
    </citation>
    <scope>NUCLEOTIDE SEQUENCE [LARGE SCALE GENOMIC DNA]</scope>
    <source>
        <strain evidence="1 2">NEU</strain>
    </source>
</reference>
<evidence type="ECO:0000313" key="1">
    <source>
        <dbReference type="EMBL" id="OIJ42177.1"/>
    </source>
</evidence>
<dbReference type="EMBL" id="JRYB01000001">
    <property type="protein sequence ID" value="OIJ42177.1"/>
    <property type="molecule type" value="Genomic_DNA"/>
</dbReference>
<sequence length="537" mass="58156">MIIVDPVALGDAACTRPSPKWVYDRTGTLVEVPVNTLAVSYDPSDLSAAPFAVVDLEPETNYIRNNTMQGAGPGVMPNLWGPSDRTSLGIACDPVGAGVENGIEFLDLRYSGTATSAATLFLRFEQSGPVPAKAGQKWVGSVLLKAVAGDPSTIQMFVTERDVAAGSTGIQYYALSSISSKLDAHSAEYDTVGQATSSIYFGLAVYFNAGQAYDFTLRVALPHLCRDKLPRFPIKTSNGAVTRAADVIGPTAGLIYSNVPMVEPPYDAATTYAKDAAVYDPATKIVYWSMQAANVGKPLSDPAWWNKRTAINRWAMFDDRNSTVTSNPEEIIAVVSARAITQGFFAGALDASEVRISMTHPTRGVVYSETRSLVLPRSGSSFYGWCFNRLRMRTWFRTLKLPVFANALVTITILRPGGVPKCGMALLGPVEDGGSTLMGLSTELKDYSTTTFFADGSSETIPRGFSKRMSVDVSVERDRAESLEDYFTKRRQKTLVIFGSTQRGDAMLVGKVSSFRKVIDSYPRSKMALQIEGVLSQ</sequence>